<dbReference type="Gramene" id="mRNA:HanXRQr2_Chr05g0225521">
    <property type="protein sequence ID" value="mRNA:HanXRQr2_Chr05g0225521"/>
    <property type="gene ID" value="HanXRQr2_Chr05g0225521"/>
</dbReference>
<keyword evidence="3" id="KW-1185">Reference proteome</keyword>
<evidence type="ECO:0000313" key="3">
    <source>
        <dbReference type="Proteomes" id="UP000215914"/>
    </source>
</evidence>
<dbReference type="EMBL" id="MNCJ02000320">
    <property type="protein sequence ID" value="KAF5806771.1"/>
    <property type="molecule type" value="Genomic_DNA"/>
</dbReference>
<reference evidence="2" key="2">
    <citation type="submission" date="2017-02" db="EMBL/GenBank/DDBJ databases">
        <title>Sunflower complete genome.</title>
        <authorList>
            <person name="Langlade N."/>
            <person name="Munos S."/>
        </authorList>
    </citation>
    <scope>NUCLEOTIDE SEQUENCE [LARGE SCALE GENOMIC DNA]</scope>
    <source>
        <tissue evidence="2">Leaves</tissue>
    </source>
</reference>
<dbReference type="AlphaFoldDB" id="A0A251URM4"/>
<sequence>MKMLLQGCCVCAKPSLKTTRSLDNEKLVVVPNSSDKFKVFERLCRFFTNRLQGIPPPLTNY</sequence>
<dbReference type="EMBL" id="CM007894">
    <property type="protein sequence ID" value="OTG26027.1"/>
    <property type="molecule type" value="Genomic_DNA"/>
</dbReference>
<protein>
    <submittedName>
        <fullName evidence="2">Uncharacterized protein</fullName>
    </submittedName>
</protein>
<reference evidence="1" key="3">
    <citation type="submission" date="2020-06" db="EMBL/GenBank/DDBJ databases">
        <title>Helianthus annuus Genome sequencing and assembly Release 2.</title>
        <authorList>
            <person name="Gouzy J."/>
            <person name="Langlade N."/>
            <person name="Munos S."/>
        </authorList>
    </citation>
    <scope>NUCLEOTIDE SEQUENCE</scope>
    <source>
        <tissue evidence="1">Leaves</tissue>
    </source>
</reference>
<accession>A0A251URM4</accession>
<dbReference type="Proteomes" id="UP000215914">
    <property type="component" value="Chromosome 5"/>
</dbReference>
<evidence type="ECO:0000313" key="1">
    <source>
        <dbReference type="EMBL" id="KAF5806771.1"/>
    </source>
</evidence>
<organism evidence="2 3">
    <name type="scientific">Helianthus annuus</name>
    <name type="common">Common sunflower</name>
    <dbReference type="NCBI Taxonomy" id="4232"/>
    <lineage>
        <taxon>Eukaryota</taxon>
        <taxon>Viridiplantae</taxon>
        <taxon>Streptophyta</taxon>
        <taxon>Embryophyta</taxon>
        <taxon>Tracheophyta</taxon>
        <taxon>Spermatophyta</taxon>
        <taxon>Magnoliopsida</taxon>
        <taxon>eudicotyledons</taxon>
        <taxon>Gunneridae</taxon>
        <taxon>Pentapetalae</taxon>
        <taxon>asterids</taxon>
        <taxon>campanulids</taxon>
        <taxon>Asterales</taxon>
        <taxon>Asteraceae</taxon>
        <taxon>Asteroideae</taxon>
        <taxon>Heliantheae alliance</taxon>
        <taxon>Heliantheae</taxon>
        <taxon>Helianthus</taxon>
    </lineage>
</organism>
<reference evidence="1 3" key="1">
    <citation type="journal article" date="2017" name="Nature">
        <title>The sunflower genome provides insights into oil metabolism, flowering and Asterid evolution.</title>
        <authorList>
            <person name="Badouin H."/>
            <person name="Gouzy J."/>
            <person name="Grassa C.J."/>
            <person name="Murat F."/>
            <person name="Staton S.E."/>
            <person name="Cottret L."/>
            <person name="Lelandais-Briere C."/>
            <person name="Owens G.L."/>
            <person name="Carrere S."/>
            <person name="Mayjonade B."/>
            <person name="Legrand L."/>
            <person name="Gill N."/>
            <person name="Kane N.C."/>
            <person name="Bowers J.E."/>
            <person name="Hubner S."/>
            <person name="Bellec A."/>
            <person name="Berard A."/>
            <person name="Berges H."/>
            <person name="Blanchet N."/>
            <person name="Boniface M.C."/>
            <person name="Brunel D."/>
            <person name="Catrice O."/>
            <person name="Chaidir N."/>
            <person name="Claudel C."/>
            <person name="Donnadieu C."/>
            <person name="Faraut T."/>
            <person name="Fievet G."/>
            <person name="Helmstetter N."/>
            <person name="King M."/>
            <person name="Knapp S.J."/>
            <person name="Lai Z."/>
            <person name="Le Paslier M.C."/>
            <person name="Lippi Y."/>
            <person name="Lorenzon L."/>
            <person name="Mandel J.R."/>
            <person name="Marage G."/>
            <person name="Marchand G."/>
            <person name="Marquand E."/>
            <person name="Bret-Mestries E."/>
            <person name="Morien E."/>
            <person name="Nambeesan S."/>
            <person name="Nguyen T."/>
            <person name="Pegot-Espagnet P."/>
            <person name="Pouilly N."/>
            <person name="Raftis F."/>
            <person name="Sallet E."/>
            <person name="Schiex T."/>
            <person name="Thomas J."/>
            <person name="Vandecasteele C."/>
            <person name="Vares D."/>
            <person name="Vear F."/>
            <person name="Vautrin S."/>
            <person name="Crespi M."/>
            <person name="Mangin B."/>
            <person name="Burke J.M."/>
            <person name="Salse J."/>
            <person name="Munos S."/>
            <person name="Vincourt P."/>
            <person name="Rieseberg L.H."/>
            <person name="Langlade N.B."/>
        </authorList>
    </citation>
    <scope>NUCLEOTIDE SEQUENCE [LARGE SCALE GENOMIC DNA]</scope>
    <source>
        <strain evidence="3">cv. SF193</strain>
        <tissue evidence="1">Leaves</tissue>
    </source>
</reference>
<dbReference type="InParanoid" id="A0A251URM4"/>
<gene>
    <name evidence="2" type="ORF">HannXRQ_Chr05g0154131</name>
    <name evidence="1" type="ORF">HanXRQr2_Chr05g0225521</name>
</gene>
<evidence type="ECO:0000313" key="2">
    <source>
        <dbReference type="EMBL" id="OTG26027.1"/>
    </source>
</evidence>
<proteinExistence type="predicted"/>
<name>A0A251URM4_HELAN</name>